<dbReference type="InterPro" id="IPR036263">
    <property type="entry name" value="Chorismate_II_sf"/>
</dbReference>
<dbReference type="EMBL" id="HF935410">
    <property type="protein sequence ID" value="CCX08365.1"/>
    <property type="molecule type" value="Genomic_DNA"/>
</dbReference>
<evidence type="ECO:0000313" key="4">
    <source>
        <dbReference type="EMBL" id="CCX08365.1"/>
    </source>
</evidence>
<dbReference type="InterPro" id="IPR051331">
    <property type="entry name" value="Chorismate_mutase-related"/>
</dbReference>
<organism evidence="4 5">
    <name type="scientific">Pyronema omphalodes (strain CBS 100304)</name>
    <name type="common">Pyronema confluens</name>
    <dbReference type="NCBI Taxonomy" id="1076935"/>
    <lineage>
        <taxon>Eukaryota</taxon>
        <taxon>Fungi</taxon>
        <taxon>Dikarya</taxon>
        <taxon>Ascomycota</taxon>
        <taxon>Pezizomycotina</taxon>
        <taxon>Pezizomycetes</taxon>
        <taxon>Pezizales</taxon>
        <taxon>Pyronemataceae</taxon>
        <taxon>Pyronema</taxon>
    </lineage>
</organism>
<dbReference type="PANTHER" id="PTHR38041">
    <property type="entry name" value="CHORISMATE MUTASE"/>
    <property type="match status" value="1"/>
</dbReference>
<keyword evidence="1" id="KW-0413">Isomerase</keyword>
<dbReference type="Proteomes" id="UP000018144">
    <property type="component" value="Unassembled WGS sequence"/>
</dbReference>
<evidence type="ECO:0000256" key="1">
    <source>
        <dbReference type="ARBA" id="ARBA00023235"/>
    </source>
</evidence>
<dbReference type="GO" id="GO:0009697">
    <property type="term" value="P:salicylic acid biosynthetic process"/>
    <property type="evidence" value="ECO:0007669"/>
    <property type="project" value="TreeGrafter"/>
</dbReference>
<dbReference type="OrthoDB" id="2843337at2759"/>
<dbReference type="InterPro" id="IPR036979">
    <property type="entry name" value="CM_dom_sf"/>
</dbReference>
<evidence type="ECO:0000256" key="2">
    <source>
        <dbReference type="SAM" id="MobiDB-lite"/>
    </source>
</evidence>
<name>U4L1I2_PYROM</name>
<dbReference type="SUPFAM" id="SSF48600">
    <property type="entry name" value="Chorismate mutase II"/>
    <property type="match status" value="1"/>
</dbReference>
<dbReference type="GO" id="GO:0046417">
    <property type="term" value="P:chorismate metabolic process"/>
    <property type="evidence" value="ECO:0007669"/>
    <property type="project" value="InterPro"/>
</dbReference>
<evidence type="ECO:0000313" key="5">
    <source>
        <dbReference type="Proteomes" id="UP000018144"/>
    </source>
</evidence>
<keyword evidence="5" id="KW-1185">Reference proteome</keyword>
<protein>
    <submittedName>
        <fullName evidence="4">Similar to Salicylate biosynthesis protein pchB acc. no. Q51507</fullName>
    </submittedName>
</protein>
<accession>U4L1I2</accession>
<dbReference type="PROSITE" id="PS51168">
    <property type="entry name" value="CHORISMATE_MUT_2"/>
    <property type="match status" value="1"/>
</dbReference>
<evidence type="ECO:0000259" key="3">
    <source>
        <dbReference type="PROSITE" id="PS51168"/>
    </source>
</evidence>
<dbReference type="InterPro" id="IPR002701">
    <property type="entry name" value="CM_II_prokaryot"/>
</dbReference>
<reference evidence="4 5" key="1">
    <citation type="journal article" date="2013" name="PLoS Genet.">
        <title>The genome and development-dependent transcriptomes of Pyronema confluens: a window into fungal evolution.</title>
        <authorList>
            <person name="Traeger S."/>
            <person name="Altegoer F."/>
            <person name="Freitag M."/>
            <person name="Gabaldon T."/>
            <person name="Kempken F."/>
            <person name="Kumar A."/>
            <person name="Marcet-Houben M."/>
            <person name="Poggeler S."/>
            <person name="Stajich J.E."/>
            <person name="Nowrousian M."/>
        </authorList>
    </citation>
    <scope>NUCLEOTIDE SEQUENCE [LARGE SCALE GENOMIC DNA]</scope>
    <source>
        <strain evidence="5">CBS 100304</strain>
        <tissue evidence="4">Vegetative mycelium</tissue>
    </source>
</reference>
<dbReference type="PANTHER" id="PTHR38041:SF1">
    <property type="entry name" value="CHORISMATE MUTASE"/>
    <property type="match status" value="1"/>
</dbReference>
<dbReference type="AlphaFoldDB" id="U4L1I2"/>
<dbReference type="Pfam" id="PF01817">
    <property type="entry name" value="CM_2"/>
    <property type="match status" value="1"/>
</dbReference>
<gene>
    <name evidence="4" type="ORF">PCON_07958</name>
</gene>
<dbReference type="Gene3D" id="1.20.59.10">
    <property type="entry name" value="Chorismate mutase"/>
    <property type="match status" value="1"/>
</dbReference>
<sequence>MAIQTSKTENLLSDNNINTTETTNGKHVKATKLTLDDIPDAATLRLPSEIIVPSNVEYPSPSAATTMAHVRTAIDDLDRQIVALLGKRMRYIEAAARIKPNRDQVRDQWRVDDVISKVKAEARKVDFPEELAEEVYAHLVEGSIQHEDKRWANNRGI</sequence>
<feature type="region of interest" description="Disordered" evidence="2">
    <location>
        <begin position="1"/>
        <end position="23"/>
    </location>
</feature>
<dbReference type="GO" id="GO:0004106">
    <property type="term" value="F:chorismate mutase activity"/>
    <property type="evidence" value="ECO:0007669"/>
    <property type="project" value="InterPro"/>
</dbReference>
<feature type="domain" description="Chorismate mutase" evidence="3">
    <location>
        <begin position="61"/>
        <end position="151"/>
    </location>
</feature>
<dbReference type="SMART" id="SM00830">
    <property type="entry name" value="CM_2"/>
    <property type="match status" value="1"/>
</dbReference>
<proteinExistence type="predicted"/>